<dbReference type="AlphaFoldDB" id="A0A4Q4PW65"/>
<dbReference type="OrthoDB" id="10660377at2759"/>
<proteinExistence type="predicted"/>
<comment type="caution">
    <text evidence="2">The sequence shown here is derived from an EMBL/GenBank/DDBJ whole genome shotgun (WGS) entry which is preliminary data.</text>
</comment>
<feature type="compositionally biased region" description="Low complexity" evidence="1">
    <location>
        <begin position="485"/>
        <end position="498"/>
    </location>
</feature>
<feature type="compositionally biased region" description="Low complexity" evidence="1">
    <location>
        <begin position="529"/>
        <end position="540"/>
    </location>
</feature>
<feature type="compositionally biased region" description="Low complexity" evidence="1">
    <location>
        <begin position="371"/>
        <end position="387"/>
    </location>
</feature>
<evidence type="ECO:0000313" key="2">
    <source>
        <dbReference type="EMBL" id="RYO22992.1"/>
    </source>
</evidence>
<sequence>MSFPRDTVASFGAMSLGSSGGGRRGGGDKRGGGKKPGGSGRMDVPLASPKKTRSPIAVVLDILTPYLNLPANGDLANRFANELGRYLTNNPGFRFPAFIHDIAVAHQAYQQGHGSQNDAFFIHPNADNPEGVTLFRYLYRRSRNYIRDNDDALVEPGDLDLLGDMQDFHTRAIQHGIDSGGTVGPYGPYVAGWLLYFANGAQHYLNDPNRPSSPVACGCCTARPQGWRCTQVQDNNNCLILLGRCLVCWIFNRPGCSFLVARGIAAHQAAIQSGQATAQSNIMSPSSLSKKDAFNTGRALYRKTFPSNALFSPSGPMRAGLSTPSSTLAREANDLTPSVRRSPRRHPQSGSNAPLGAPSGPASFPTPLTFQQRQAAARANHQAIAQRMRADSQRPPSSFAVPSRQEIALAVLARLNDRQPGAPSPPELDNWNETESLPSPPPGGGLGPYERSTTYSPTRTIGLSSPQESFEDAMEEVLPALDDYSSPLAPASPSSPRQPSSPSPRQPGSPVPPPAQPQSPPRMRHLEGPSPSANALSSNPFGSPRRNESLNLDFYTFPTGSPPRTPSSRRPNDPSLGRTPGAYPSNPSPRRGQSSLGLAKSIEEPSMSPRKGKDEDKDKGSK</sequence>
<evidence type="ECO:0000256" key="1">
    <source>
        <dbReference type="SAM" id="MobiDB-lite"/>
    </source>
</evidence>
<feature type="compositionally biased region" description="Polar residues" evidence="1">
    <location>
        <begin position="451"/>
        <end position="468"/>
    </location>
</feature>
<accession>A0A4Q4PW65</accession>
<feature type="region of interest" description="Disordered" evidence="1">
    <location>
        <begin position="312"/>
        <end position="401"/>
    </location>
</feature>
<gene>
    <name evidence="2" type="ORF">AA0113_g12732</name>
</gene>
<keyword evidence="3" id="KW-1185">Reference proteome</keyword>
<dbReference type="Proteomes" id="UP000293823">
    <property type="component" value="Unassembled WGS sequence"/>
</dbReference>
<feature type="region of interest" description="Disordered" evidence="1">
    <location>
        <begin position="417"/>
        <end position="622"/>
    </location>
</feature>
<feature type="compositionally biased region" description="Basic and acidic residues" evidence="1">
    <location>
        <begin position="611"/>
        <end position="622"/>
    </location>
</feature>
<organism evidence="2 3">
    <name type="scientific">Alternaria arborescens</name>
    <dbReference type="NCBI Taxonomy" id="156630"/>
    <lineage>
        <taxon>Eukaryota</taxon>
        <taxon>Fungi</taxon>
        <taxon>Dikarya</taxon>
        <taxon>Ascomycota</taxon>
        <taxon>Pezizomycotina</taxon>
        <taxon>Dothideomycetes</taxon>
        <taxon>Pleosporomycetidae</taxon>
        <taxon>Pleosporales</taxon>
        <taxon>Pleosporineae</taxon>
        <taxon>Pleosporaceae</taxon>
        <taxon>Alternaria</taxon>
        <taxon>Alternaria sect. Alternaria</taxon>
    </lineage>
</organism>
<feature type="compositionally biased region" description="Pro residues" evidence="1">
    <location>
        <begin position="499"/>
        <end position="520"/>
    </location>
</feature>
<reference evidence="3" key="1">
    <citation type="journal article" date="2019" name="bioRxiv">
        <title>Genomics, evolutionary history and diagnostics of the Alternaria alternata species group including apple and Asian pear pathotypes.</title>
        <authorList>
            <person name="Armitage A.D."/>
            <person name="Cockerton H.M."/>
            <person name="Sreenivasaprasad S."/>
            <person name="Woodhall J.W."/>
            <person name="Lane C.R."/>
            <person name="Harrison R.J."/>
            <person name="Clarkson J.P."/>
        </authorList>
    </citation>
    <scope>NUCLEOTIDE SEQUENCE [LARGE SCALE GENOMIC DNA]</scope>
    <source>
        <strain evidence="3">RGR 97.0016</strain>
    </source>
</reference>
<evidence type="ECO:0000313" key="3">
    <source>
        <dbReference type="Proteomes" id="UP000293823"/>
    </source>
</evidence>
<protein>
    <submittedName>
        <fullName evidence="2">Uncharacterized protein</fullName>
    </submittedName>
</protein>
<name>A0A4Q4PW65_9PLEO</name>
<dbReference type="EMBL" id="PEJP01000125">
    <property type="protein sequence ID" value="RYO22992.1"/>
    <property type="molecule type" value="Genomic_DNA"/>
</dbReference>
<feature type="region of interest" description="Disordered" evidence="1">
    <location>
        <begin position="1"/>
        <end position="49"/>
    </location>
</feature>